<dbReference type="CDD" id="cd15904">
    <property type="entry name" value="TSPO_MBR"/>
    <property type="match status" value="1"/>
</dbReference>
<reference evidence="8" key="1">
    <citation type="submission" date="2016-11" db="EMBL/GenBank/DDBJ databases">
        <authorList>
            <person name="Varghese N."/>
            <person name="Submissions S."/>
        </authorList>
    </citation>
    <scope>NUCLEOTIDE SEQUENCE [LARGE SCALE GENOMIC DNA]</scope>
    <source>
        <strain evidence="8">DSM 100572</strain>
    </source>
</reference>
<dbReference type="Gene3D" id="1.20.1260.100">
    <property type="entry name" value="TspO/MBR protein"/>
    <property type="match status" value="1"/>
</dbReference>
<evidence type="ECO:0000256" key="3">
    <source>
        <dbReference type="ARBA" id="ARBA00022692"/>
    </source>
</evidence>
<keyword evidence="4 6" id="KW-1133">Transmembrane helix</keyword>
<dbReference type="EMBL" id="FQXQ01000002">
    <property type="protein sequence ID" value="SHH63778.1"/>
    <property type="molecule type" value="Genomic_DNA"/>
</dbReference>
<keyword evidence="3 6" id="KW-0812">Transmembrane</keyword>
<feature type="transmembrane region" description="Helical" evidence="6">
    <location>
        <begin position="100"/>
        <end position="118"/>
    </location>
</feature>
<feature type="transmembrane region" description="Helical" evidence="6">
    <location>
        <begin position="130"/>
        <end position="150"/>
    </location>
</feature>
<dbReference type="InterPro" id="IPR038330">
    <property type="entry name" value="TspO/MBR-related_sf"/>
</dbReference>
<gene>
    <name evidence="7" type="ORF">SAMN05444281_1336</name>
</gene>
<evidence type="ECO:0000256" key="5">
    <source>
        <dbReference type="ARBA" id="ARBA00023136"/>
    </source>
</evidence>
<evidence type="ECO:0000256" key="2">
    <source>
        <dbReference type="ARBA" id="ARBA00007524"/>
    </source>
</evidence>
<proteinExistence type="inferred from homology"/>
<feature type="transmembrane region" description="Helical" evidence="6">
    <location>
        <begin position="45"/>
        <end position="63"/>
    </location>
</feature>
<accession>A0A1M5ULN1</accession>
<comment type="similarity">
    <text evidence="2">Belongs to the TspO/BZRP family.</text>
</comment>
<dbReference type="InterPro" id="IPR004307">
    <property type="entry name" value="TspO_MBR"/>
</dbReference>
<dbReference type="STRING" id="1195760.SAMN05444281_1336"/>
<evidence type="ECO:0000256" key="4">
    <source>
        <dbReference type="ARBA" id="ARBA00022989"/>
    </source>
</evidence>
<dbReference type="Proteomes" id="UP000184109">
    <property type="component" value="Unassembled WGS sequence"/>
</dbReference>
<evidence type="ECO:0000313" key="8">
    <source>
        <dbReference type="Proteomes" id="UP000184109"/>
    </source>
</evidence>
<dbReference type="GO" id="GO:0016020">
    <property type="term" value="C:membrane"/>
    <property type="evidence" value="ECO:0007669"/>
    <property type="project" value="UniProtKB-SubCell"/>
</dbReference>
<dbReference type="FunFam" id="1.20.1260.100:FF:000001">
    <property type="entry name" value="translocator protein 2"/>
    <property type="match status" value="1"/>
</dbReference>
<dbReference type="GO" id="GO:0033013">
    <property type="term" value="P:tetrapyrrole metabolic process"/>
    <property type="evidence" value="ECO:0007669"/>
    <property type="project" value="UniProtKB-ARBA"/>
</dbReference>
<protein>
    <submittedName>
        <fullName evidence="7">TspO and MBR related proteins</fullName>
    </submittedName>
</protein>
<dbReference type="Pfam" id="PF03073">
    <property type="entry name" value="TspO_MBR"/>
    <property type="match status" value="1"/>
</dbReference>
<keyword evidence="8" id="KW-1185">Reference proteome</keyword>
<organism evidence="7 8">
    <name type="scientific">Wenyingzhuangia marina</name>
    <dbReference type="NCBI Taxonomy" id="1195760"/>
    <lineage>
        <taxon>Bacteria</taxon>
        <taxon>Pseudomonadati</taxon>
        <taxon>Bacteroidota</taxon>
        <taxon>Flavobacteriia</taxon>
        <taxon>Flavobacteriales</taxon>
        <taxon>Flavobacteriaceae</taxon>
        <taxon>Wenyingzhuangia</taxon>
    </lineage>
</organism>
<feature type="transmembrane region" description="Helical" evidence="6">
    <location>
        <begin position="75"/>
        <end position="94"/>
    </location>
</feature>
<dbReference type="OrthoDB" id="9795496at2"/>
<dbReference type="AlphaFoldDB" id="A0A1M5ULN1"/>
<comment type="subcellular location">
    <subcellularLocation>
        <location evidence="1">Membrane</location>
        <topology evidence="1">Multi-pass membrane protein</topology>
    </subcellularLocation>
</comment>
<evidence type="ECO:0000313" key="7">
    <source>
        <dbReference type="EMBL" id="SHH63778.1"/>
    </source>
</evidence>
<dbReference type="RefSeq" id="WP_073119595.1">
    <property type="nucleotide sequence ID" value="NZ_BMEN01000002.1"/>
</dbReference>
<keyword evidence="5 6" id="KW-0472">Membrane</keyword>
<dbReference type="PIRSF" id="PIRSF005859">
    <property type="entry name" value="PBR"/>
    <property type="match status" value="1"/>
</dbReference>
<dbReference type="PANTHER" id="PTHR10057">
    <property type="entry name" value="PERIPHERAL-TYPE BENZODIAZEPINE RECEPTOR"/>
    <property type="match status" value="1"/>
</dbReference>
<dbReference type="PANTHER" id="PTHR10057:SF0">
    <property type="entry name" value="TRANSLOCATOR PROTEIN"/>
    <property type="match status" value="1"/>
</dbReference>
<evidence type="ECO:0000256" key="1">
    <source>
        <dbReference type="ARBA" id="ARBA00004141"/>
    </source>
</evidence>
<evidence type="ECO:0000256" key="6">
    <source>
        <dbReference type="SAM" id="Phobius"/>
    </source>
</evidence>
<sequence length="152" mass="17506">MLKRILLFLVINFSALAIGGFFTKAGVNSDWYANANKAPWTPPGYMFGIAWSTIMICFAIYMASIYPKYENKKTLITLFAIQWILNVSWNPIFFYFHQTVLGLFTIIALTVIVGIFLFKNYGLLKLKSLWIAPYFLWLLIATSLNAYIVFMN</sequence>
<name>A0A1M5ULN1_9FLAO</name>